<dbReference type="GO" id="GO:0003714">
    <property type="term" value="F:transcription corepressor activity"/>
    <property type="evidence" value="ECO:0007669"/>
    <property type="project" value="TreeGrafter"/>
</dbReference>
<feature type="region of interest" description="Disordered" evidence="2">
    <location>
        <begin position="182"/>
        <end position="341"/>
    </location>
</feature>
<sequence length="601" mass="66469">MTQPKNHLSDLDRHVQLLEGRVDQLRASLTHWQKWYLEYSAVKEEVEQLPSDPPPRKELARIRRDLDSQLLSKKEINEIFGKNDLKDQEKVVSLLSRRIDYVERNIDTLKKQLETEENKLATAVVVAYPDAGNDEETGLPLTDIIEELDDDDNVINYRLQAGGDVQPRVLETLKKAGIHELPKTEADLPQNQAPPTSVKEDLPVAEPTPVVAATPSHPSKQSRPSPSSGAKKTVSFSDDTKKGHEVAEPPKSAAGARLEEIMQKAKENEAIDLSKAVIPENESADDSELRRQMLEYGMSEIGPVVAELELDDGSTDDDEDWDISDEDEGDEDDEDELGRSKHSIITDDYIKRMQELEKRLGVKSAFTVERPQPKSKENDEGVAGIGRIAVNPPVGDAKPAKPASGGKKSVKFAKELDIAGESIPGPALAVRPKPPTVNPIGDIVEKTTAFEEEDDDDESEDEPEPPKRVSRFKKERAGSAKPSAPVVPTLPLGPHQVPAKFLNETWSEAQHETEPAPPEGQTLADTIIERSSTSEAKGPDDVDDSLLYQAAAVEYNRLRNKLIQKENGFLKPEEPETLPLDEEEGGPKRMSKFKAARLARS</sequence>
<dbReference type="EMBL" id="JAULSW010000001">
    <property type="protein sequence ID" value="KAK3394327.1"/>
    <property type="molecule type" value="Genomic_DNA"/>
</dbReference>
<organism evidence="4 5">
    <name type="scientific">Podospora didyma</name>
    <dbReference type="NCBI Taxonomy" id="330526"/>
    <lineage>
        <taxon>Eukaryota</taxon>
        <taxon>Fungi</taxon>
        <taxon>Dikarya</taxon>
        <taxon>Ascomycota</taxon>
        <taxon>Pezizomycotina</taxon>
        <taxon>Sordariomycetes</taxon>
        <taxon>Sordariomycetidae</taxon>
        <taxon>Sordariales</taxon>
        <taxon>Podosporaceae</taxon>
        <taxon>Podospora</taxon>
    </lineage>
</organism>
<feature type="compositionally biased region" description="Basic and acidic residues" evidence="2">
    <location>
        <begin position="238"/>
        <end position="248"/>
    </location>
</feature>
<proteinExistence type="predicted"/>
<dbReference type="Pfam" id="PF13758">
    <property type="entry name" value="Prefoldin_3"/>
    <property type="match status" value="1"/>
</dbReference>
<gene>
    <name evidence="4" type="ORF">B0H63DRAFT_42939</name>
</gene>
<feature type="domain" description="DUF3835" evidence="3">
    <location>
        <begin position="443"/>
        <end position="476"/>
    </location>
</feature>
<comment type="caution">
    <text evidence="4">The sequence shown here is derived from an EMBL/GenBank/DDBJ whole genome shotgun (WGS) entry which is preliminary data.</text>
</comment>
<feature type="region of interest" description="Disordered" evidence="2">
    <location>
        <begin position="367"/>
        <end position="408"/>
    </location>
</feature>
<dbReference type="SUPFAM" id="SSF46579">
    <property type="entry name" value="Prefoldin"/>
    <property type="match status" value="1"/>
</dbReference>
<feature type="compositionally biased region" description="Acidic residues" evidence="2">
    <location>
        <begin position="575"/>
        <end position="584"/>
    </location>
</feature>
<feature type="coiled-coil region" evidence="1">
    <location>
        <begin position="92"/>
        <end position="126"/>
    </location>
</feature>
<evidence type="ECO:0000256" key="2">
    <source>
        <dbReference type="SAM" id="MobiDB-lite"/>
    </source>
</evidence>
<dbReference type="AlphaFoldDB" id="A0AAE0U846"/>
<keyword evidence="1" id="KW-0175">Coiled coil</keyword>
<feature type="region of interest" description="Disordered" evidence="2">
    <location>
        <begin position="570"/>
        <end position="601"/>
    </location>
</feature>
<dbReference type="GO" id="GO:0019212">
    <property type="term" value="F:phosphatase inhibitor activity"/>
    <property type="evidence" value="ECO:0007669"/>
    <property type="project" value="TreeGrafter"/>
</dbReference>
<dbReference type="Proteomes" id="UP001285441">
    <property type="component" value="Unassembled WGS sequence"/>
</dbReference>
<dbReference type="Pfam" id="PF12927">
    <property type="entry name" value="DUF3835"/>
    <property type="match status" value="2"/>
</dbReference>
<reference evidence="4" key="1">
    <citation type="journal article" date="2023" name="Mol. Phylogenet. Evol.">
        <title>Genome-scale phylogeny and comparative genomics of the fungal order Sordariales.</title>
        <authorList>
            <person name="Hensen N."/>
            <person name="Bonometti L."/>
            <person name="Westerberg I."/>
            <person name="Brannstrom I.O."/>
            <person name="Guillou S."/>
            <person name="Cros-Aarteil S."/>
            <person name="Calhoun S."/>
            <person name="Haridas S."/>
            <person name="Kuo A."/>
            <person name="Mondo S."/>
            <person name="Pangilinan J."/>
            <person name="Riley R."/>
            <person name="LaButti K."/>
            <person name="Andreopoulos B."/>
            <person name="Lipzen A."/>
            <person name="Chen C."/>
            <person name="Yan M."/>
            <person name="Daum C."/>
            <person name="Ng V."/>
            <person name="Clum A."/>
            <person name="Steindorff A."/>
            <person name="Ohm R.A."/>
            <person name="Martin F."/>
            <person name="Silar P."/>
            <person name="Natvig D.O."/>
            <person name="Lalanne C."/>
            <person name="Gautier V."/>
            <person name="Ament-Velasquez S.L."/>
            <person name="Kruys A."/>
            <person name="Hutchinson M.I."/>
            <person name="Powell A.J."/>
            <person name="Barry K."/>
            <person name="Miller A.N."/>
            <person name="Grigoriev I.V."/>
            <person name="Debuchy R."/>
            <person name="Gladieux P."/>
            <person name="Hiltunen Thoren M."/>
            <person name="Johannesson H."/>
        </authorList>
    </citation>
    <scope>NUCLEOTIDE SEQUENCE</scope>
    <source>
        <strain evidence="4">CBS 232.78</strain>
    </source>
</reference>
<dbReference type="InterPro" id="IPR024325">
    <property type="entry name" value="DUF3835"/>
</dbReference>
<dbReference type="PANTHER" id="PTHR15111:SF0">
    <property type="entry name" value="UNCONVENTIONAL PREFOLDIN RPB5 INTERACTOR 1"/>
    <property type="match status" value="1"/>
</dbReference>
<protein>
    <submittedName>
        <fullName evidence="4">Prefoldin subunit-domain-containing protein</fullName>
    </submittedName>
</protein>
<evidence type="ECO:0000313" key="4">
    <source>
        <dbReference type="EMBL" id="KAK3394327.1"/>
    </source>
</evidence>
<keyword evidence="5" id="KW-1185">Reference proteome</keyword>
<dbReference type="PANTHER" id="PTHR15111">
    <property type="entry name" value="RNA POLYMERASE II SUBUNIT 5-MEDIATING PROTEIN NNX3"/>
    <property type="match status" value="1"/>
</dbReference>
<dbReference type="InterPro" id="IPR039553">
    <property type="entry name" value="Prefoldin-like"/>
</dbReference>
<feature type="region of interest" description="Disordered" evidence="2">
    <location>
        <begin position="421"/>
        <end position="497"/>
    </location>
</feature>
<evidence type="ECO:0000256" key="1">
    <source>
        <dbReference type="SAM" id="Coils"/>
    </source>
</evidence>
<feature type="compositionally biased region" description="Basic residues" evidence="2">
    <location>
        <begin position="589"/>
        <end position="601"/>
    </location>
</feature>
<feature type="domain" description="DUF3835" evidence="3">
    <location>
        <begin position="523"/>
        <end position="598"/>
    </location>
</feature>
<evidence type="ECO:0000259" key="3">
    <source>
        <dbReference type="Pfam" id="PF12927"/>
    </source>
</evidence>
<feature type="compositionally biased region" description="Acidic residues" evidence="2">
    <location>
        <begin position="450"/>
        <end position="463"/>
    </location>
</feature>
<feature type="compositionally biased region" description="Basic and acidic residues" evidence="2">
    <location>
        <begin position="257"/>
        <end position="269"/>
    </location>
</feature>
<evidence type="ECO:0000313" key="5">
    <source>
        <dbReference type="Proteomes" id="UP001285441"/>
    </source>
</evidence>
<feature type="compositionally biased region" description="Polar residues" evidence="2">
    <location>
        <begin position="216"/>
        <end position="237"/>
    </location>
</feature>
<name>A0AAE0U846_9PEZI</name>
<dbReference type="InterPro" id="IPR052255">
    <property type="entry name" value="RNA_pol_II_subunit5-mediator"/>
</dbReference>
<reference evidence="4" key="2">
    <citation type="submission" date="2023-06" db="EMBL/GenBank/DDBJ databases">
        <authorList>
            <consortium name="Lawrence Berkeley National Laboratory"/>
            <person name="Haridas S."/>
            <person name="Hensen N."/>
            <person name="Bonometti L."/>
            <person name="Westerberg I."/>
            <person name="Brannstrom I.O."/>
            <person name="Guillou S."/>
            <person name="Cros-Aarteil S."/>
            <person name="Calhoun S."/>
            <person name="Kuo A."/>
            <person name="Mondo S."/>
            <person name="Pangilinan J."/>
            <person name="Riley R."/>
            <person name="LaButti K."/>
            <person name="Andreopoulos B."/>
            <person name="Lipzen A."/>
            <person name="Chen C."/>
            <person name="Yanf M."/>
            <person name="Daum C."/>
            <person name="Ng V."/>
            <person name="Clum A."/>
            <person name="Steindorff A."/>
            <person name="Ohm R."/>
            <person name="Martin F."/>
            <person name="Silar P."/>
            <person name="Natvig D."/>
            <person name="Lalanne C."/>
            <person name="Gautier V."/>
            <person name="Ament-velasquez S.L."/>
            <person name="Kruys A."/>
            <person name="Hutchinson M.I."/>
            <person name="Powell A.J."/>
            <person name="Barry K."/>
            <person name="Miller A.N."/>
            <person name="Grigoriev I.V."/>
            <person name="Debuchy R."/>
            <person name="Gladieux P."/>
            <person name="Thoren M.H."/>
            <person name="Johannesson H."/>
        </authorList>
    </citation>
    <scope>NUCLEOTIDE SEQUENCE</scope>
    <source>
        <strain evidence="4">CBS 232.78</strain>
    </source>
</reference>
<accession>A0AAE0U846</accession>
<feature type="compositionally biased region" description="Acidic residues" evidence="2">
    <location>
        <begin position="308"/>
        <end position="336"/>
    </location>
</feature>
<dbReference type="GO" id="GO:0000122">
    <property type="term" value="P:negative regulation of transcription by RNA polymerase II"/>
    <property type="evidence" value="ECO:0007669"/>
    <property type="project" value="TreeGrafter"/>
</dbReference>
<dbReference type="GO" id="GO:0003682">
    <property type="term" value="F:chromatin binding"/>
    <property type="evidence" value="ECO:0007669"/>
    <property type="project" value="TreeGrafter"/>
</dbReference>